<organism evidence="1 2">
    <name type="scientific">Marispirochaeta aestuarii</name>
    <dbReference type="NCBI Taxonomy" id="1963862"/>
    <lineage>
        <taxon>Bacteria</taxon>
        <taxon>Pseudomonadati</taxon>
        <taxon>Spirochaetota</taxon>
        <taxon>Spirochaetia</taxon>
        <taxon>Spirochaetales</taxon>
        <taxon>Spirochaetaceae</taxon>
        <taxon>Marispirochaeta</taxon>
    </lineage>
</organism>
<evidence type="ECO:0000313" key="1">
    <source>
        <dbReference type="EMBL" id="ORC35839.1"/>
    </source>
</evidence>
<name>A0A1Y1RYU4_9SPIO</name>
<gene>
    <name evidence="1" type="ORF">B4O97_07150</name>
</gene>
<comment type="caution">
    <text evidence="1">The sequence shown here is derived from an EMBL/GenBank/DDBJ whole genome shotgun (WGS) entry which is preliminary data.</text>
</comment>
<evidence type="ECO:0000313" key="2">
    <source>
        <dbReference type="Proteomes" id="UP000192343"/>
    </source>
</evidence>
<dbReference type="EMBL" id="MWQY01000007">
    <property type="protein sequence ID" value="ORC35839.1"/>
    <property type="molecule type" value="Genomic_DNA"/>
</dbReference>
<reference evidence="1 2" key="1">
    <citation type="submission" date="2017-03" db="EMBL/GenBank/DDBJ databases">
        <title>Draft Genome sequence of Marispirochaeta sp. strain JC444.</title>
        <authorList>
            <person name="Shivani Y."/>
            <person name="Subhash Y."/>
            <person name="Sasikala C."/>
            <person name="Ramana C."/>
        </authorList>
    </citation>
    <scope>NUCLEOTIDE SEQUENCE [LARGE SCALE GENOMIC DNA]</scope>
    <source>
        <strain evidence="1 2">JC444</strain>
    </source>
</reference>
<dbReference type="Proteomes" id="UP000192343">
    <property type="component" value="Unassembled WGS sequence"/>
</dbReference>
<proteinExistence type="predicted"/>
<dbReference type="SUPFAM" id="SSF63829">
    <property type="entry name" value="Calcium-dependent phosphotriesterase"/>
    <property type="match status" value="1"/>
</dbReference>
<protein>
    <submittedName>
        <fullName evidence="1">Uncharacterized protein</fullName>
    </submittedName>
</protein>
<accession>A0A1Y1RYU4</accession>
<dbReference type="AlphaFoldDB" id="A0A1Y1RYU4"/>
<sequence>MLLILLFFFGCNTSPPDDGGITVYVAGYYDTGLSYTAAAYWTDDGTTITRVDLDVPTLKDSQATDIFITDSGSIYISGYYINASDIQVAVYWKDGVQSGDLSNPMTNSAQASGITVDSGGTVYVSGYYWNLSEYNASVYWTDDGSISETVLGSGINARATDIILDGSSVYVSGKTVNNYAAYWLDNSSGLAELDTTITSTAQGIFHDGTNVFIAGRYQSGTAAYWQTDSSTRTDLVSPGGHAYGIWVDDGSVYVTGDYFVSLTYGNRRATWWLDDSSPQAELVGEDSNYATSAYDITVDGSDIYVSGTQTTATVTEAIYWKNGAVVPLESGTESRANAIYLAQ</sequence>
<keyword evidence="2" id="KW-1185">Reference proteome</keyword>